<evidence type="ECO:0000313" key="1">
    <source>
        <dbReference type="EMBL" id="KAI3764269.1"/>
    </source>
</evidence>
<accession>A0ACB9EZH7</accession>
<keyword evidence="2" id="KW-1185">Reference proteome</keyword>
<sequence>MEETTLRALLIFLFSSSFLCQIHADYKQTEALSDIYRAKSSLNSDIDNSHLESPKYVNKGNVFLPQEGTKKNNPIVTLITERNREAYMINVTSLTGERREAISRRRKKNQSD</sequence>
<gene>
    <name evidence="1" type="ORF">L2E82_14276</name>
</gene>
<proteinExistence type="predicted"/>
<reference evidence="1 2" key="2">
    <citation type="journal article" date="2022" name="Mol. Ecol. Resour.">
        <title>The genomes of chicory, endive, great burdock and yacon provide insights into Asteraceae paleo-polyploidization history and plant inulin production.</title>
        <authorList>
            <person name="Fan W."/>
            <person name="Wang S."/>
            <person name="Wang H."/>
            <person name="Wang A."/>
            <person name="Jiang F."/>
            <person name="Liu H."/>
            <person name="Zhao H."/>
            <person name="Xu D."/>
            <person name="Zhang Y."/>
        </authorList>
    </citation>
    <scope>NUCLEOTIDE SEQUENCE [LARGE SCALE GENOMIC DNA]</scope>
    <source>
        <strain evidence="2">cv. Punajuju</strain>
        <tissue evidence="1">Leaves</tissue>
    </source>
</reference>
<name>A0ACB9EZH7_CICIN</name>
<organism evidence="1 2">
    <name type="scientific">Cichorium intybus</name>
    <name type="common">Chicory</name>
    <dbReference type="NCBI Taxonomy" id="13427"/>
    <lineage>
        <taxon>Eukaryota</taxon>
        <taxon>Viridiplantae</taxon>
        <taxon>Streptophyta</taxon>
        <taxon>Embryophyta</taxon>
        <taxon>Tracheophyta</taxon>
        <taxon>Spermatophyta</taxon>
        <taxon>Magnoliopsida</taxon>
        <taxon>eudicotyledons</taxon>
        <taxon>Gunneridae</taxon>
        <taxon>Pentapetalae</taxon>
        <taxon>asterids</taxon>
        <taxon>campanulids</taxon>
        <taxon>Asterales</taxon>
        <taxon>Asteraceae</taxon>
        <taxon>Cichorioideae</taxon>
        <taxon>Cichorieae</taxon>
        <taxon>Cichoriinae</taxon>
        <taxon>Cichorium</taxon>
    </lineage>
</organism>
<dbReference type="EMBL" id="CM042011">
    <property type="protein sequence ID" value="KAI3764269.1"/>
    <property type="molecule type" value="Genomic_DNA"/>
</dbReference>
<evidence type="ECO:0000313" key="2">
    <source>
        <dbReference type="Proteomes" id="UP001055811"/>
    </source>
</evidence>
<comment type="caution">
    <text evidence="1">The sequence shown here is derived from an EMBL/GenBank/DDBJ whole genome shotgun (WGS) entry which is preliminary data.</text>
</comment>
<protein>
    <submittedName>
        <fullName evidence="1">Uncharacterized protein</fullName>
    </submittedName>
</protein>
<reference evidence="2" key="1">
    <citation type="journal article" date="2022" name="Mol. Ecol. Resour.">
        <title>The genomes of chicory, endive, great burdock and yacon provide insights into Asteraceae palaeo-polyploidization history and plant inulin production.</title>
        <authorList>
            <person name="Fan W."/>
            <person name="Wang S."/>
            <person name="Wang H."/>
            <person name="Wang A."/>
            <person name="Jiang F."/>
            <person name="Liu H."/>
            <person name="Zhao H."/>
            <person name="Xu D."/>
            <person name="Zhang Y."/>
        </authorList>
    </citation>
    <scope>NUCLEOTIDE SEQUENCE [LARGE SCALE GENOMIC DNA]</scope>
    <source>
        <strain evidence="2">cv. Punajuju</strain>
    </source>
</reference>
<dbReference type="Proteomes" id="UP001055811">
    <property type="component" value="Linkage Group LG03"/>
</dbReference>